<name>A0A0W0WK68_9GAMM</name>
<dbReference type="PATRIC" id="fig|454.4.peg.398"/>
<dbReference type="RefSeq" id="WP_058500768.1">
    <property type="nucleotide sequence ID" value="NZ_CAAAJA010000052.1"/>
</dbReference>
<gene>
    <name evidence="1" type="ORF">Lisr_0380</name>
</gene>
<dbReference type="OrthoDB" id="5654422at2"/>
<sequence length="225" mass="24983">MHSSDRETSSNKLKKFFQKLVGRNSSTSVILESLNSSSSYHQSQGQRQDYQVKITKKENISTDGVEKKNVLTANMGASVYLQNDDDILHTYYLASCYGIIVIGEREDGTKIAGINHWIGDEVRAADQVSKLKTGLIARGAQNSSFKCFAIGGHTKSPDVTKEINELVEDGTLENAICDLSKNPGESTRLIVTRNRANEILIDYSVHQFEPQHTISHPHPQGFSKK</sequence>
<dbReference type="AlphaFoldDB" id="A0A0W0WK68"/>
<protein>
    <submittedName>
        <fullName evidence="1">Uncharacterized protein</fullName>
    </submittedName>
</protein>
<dbReference type="Proteomes" id="UP000054761">
    <property type="component" value="Unassembled WGS sequence"/>
</dbReference>
<keyword evidence="2" id="KW-1185">Reference proteome</keyword>
<organism evidence="1 2">
    <name type="scientific">Legionella israelensis</name>
    <dbReference type="NCBI Taxonomy" id="454"/>
    <lineage>
        <taxon>Bacteria</taxon>
        <taxon>Pseudomonadati</taxon>
        <taxon>Pseudomonadota</taxon>
        <taxon>Gammaproteobacteria</taxon>
        <taxon>Legionellales</taxon>
        <taxon>Legionellaceae</taxon>
        <taxon>Legionella</taxon>
    </lineage>
</organism>
<evidence type="ECO:0000313" key="1">
    <source>
        <dbReference type="EMBL" id="KTD32708.1"/>
    </source>
</evidence>
<dbReference type="EMBL" id="LNYH01000011">
    <property type="protein sequence ID" value="KTD32708.1"/>
    <property type="molecule type" value="Genomic_DNA"/>
</dbReference>
<proteinExistence type="predicted"/>
<evidence type="ECO:0000313" key="2">
    <source>
        <dbReference type="Proteomes" id="UP000054761"/>
    </source>
</evidence>
<reference evidence="1 2" key="1">
    <citation type="submission" date="2015-11" db="EMBL/GenBank/DDBJ databases">
        <title>Genomic analysis of 38 Legionella species identifies large and diverse effector repertoires.</title>
        <authorList>
            <person name="Burstein D."/>
            <person name="Amaro F."/>
            <person name="Zusman T."/>
            <person name="Lifshitz Z."/>
            <person name="Cohen O."/>
            <person name="Gilbert J.A."/>
            <person name="Pupko T."/>
            <person name="Shuman H.A."/>
            <person name="Segal G."/>
        </authorList>
    </citation>
    <scope>NUCLEOTIDE SEQUENCE [LARGE SCALE GENOMIC DNA]</scope>
    <source>
        <strain evidence="1 2">Bercovier 4</strain>
    </source>
</reference>
<accession>A0A0W0WK68</accession>
<comment type="caution">
    <text evidence="1">The sequence shown here is derived from an EMBL/GenBank/DDBJ whole genome shotgun (WGS) entry which is preliminary data.</text>
</comment>